<gene>
    <name evidence="2" type="ORF">ILEXP_LOCUS27417</name>
</gene>
<evidence type="ECO:0000256" key="1">
    <source>
        <dbReference type="SAM" id="MobiDB-lite"/>
    </source>
</evidence>
<keyword evidence="3" id="KW-1185">Reference proteome</keyword>
<dbReference type="Proteomes" id="UP001642360">
    <property type="component" value="Unassembled WGS sequence"/>
</dbReference>
<protein>
    <recommendedName>
        <fullName evidence="4">Serine-rich protein-like protein</fullName>
    </recommendedName>
</protein>
<feature type="compositionally biased region" description="Polar residues" evidence="1">
    <location>
        <begin position="114"/>
        <end position="131"/>
    </location>
</feature>
<evidence type="ECO:0008006" key="4">
    <source>
        <dbReference type="Google" id="ProtNLM"/>
    </source>
</evidence>
<feature type="compositionally biased region" description="Low complexity" evidence="1">
    <location>
        <begin position="15"/>
        <end position="52"/>
    </location>
</feature>
<feature type="compositionally biased region" description="Polar residues" evidence="1">
    <location>
        <begin position="1"/>
        <end position="14"/>
    </location>
</feature>
<dbReference type="PANTHER" id="PTHR33132">
    <property type="entry name" value="OSJNBB0118P14.9 PROTEIN"/>
    <property type="match status" value="1"/>
</dbReference>
<feature type="compositionally biased region" description="Polar residues" evidence="1">
    <location>
        <begin position="58"/>
        <end position="76"/>
    </location>
</feature>
<feature type="non-terminal residue" evidence="2">
    <location>
        <position position="192"/>
    </location>
</feature>
<accession>A0ABC8SU86</accession>
<proteinExistence type="predicted"/>
<organism evidence="2 3">
    <name type="scientific">Ilex paraguariensis</name>
    <name type="common">yerba mate</name>
    <dbReference type="NCBI Taxonomy" id="185542"/>
    <lineage>
        <taxon>Eukaryota</taxon>
        <taxon>Viridiplantae</taxon>
        <taxon>Streptophyta</taxon>
        <taxon>Embryophyta</taxon>
        <taxon>Tracheophyta</taxon>
        <taxon>Spermatophyta</taxon>
        <taxon>Magnoliopsida</taxon>
        <taxon>eudicotyledons</taxon>
        <taxon>Gunneridae</taxon>
        <taxon>Pentapetalae</taxon>
        <taxon>asterids</taxon>
        <taxon>campanulids</taxon>
        <taxon>Aquifoliales</taxon>
        <taxon>Aquifoliaceae</taxon>
        <taxon>Ilex</taxon>
    </lineage>
</organism>
<dbReference type="EMBL" id="CAUOFW020003236">
    <property type="protein sequence ID" value="CAK9158754.1"/>
    <property type="molecule type" value="Genomic_DNA"/>
</dbReference>
<feature type="region of interest" description="Disordered" evidence="1">
    <location>
        <begin position="1"/>
        <end position="99"/>
    </location>
</feature>
<dbReference type="AlphaFoldDB" id="A0ABC8SU86"/>
<evidence type="ECO:0000313" key="3">
    <source>
        <dbReference type="Proteomes" id="UP001642360"/>
    </source>
</evidence>
<feature type="region of interest" description="Disordered" evidence="1">
    <location>
        <begin position="113"/>
        <end position="135"/>
    </location>
</feature>
<dbReference type="PANTHER" id="PTHR33132:SF135">
    <property type="entry name" value="OS02G0799700 PROTEIN"/>
    <property type="match status" value="1"/>
</dbReference>
<comment type="caution">
    <text evidence="2">The sequence shown here is derived from an EMBL/GenBank/DDBJ whole genome shotgun (WGS) entry which is preliminary data.</text>
</comment>
<name>A0ABC8SU86_9AQUA</name>
<reference evidence="2 3" key="1">
    <citation type="submission" date="2024-02" db="EMBL/GenBank/DDBJ databases">
        <authorList>
            <person name="Vignale AGUSTIN F."/>
            <person name="Sosa J E."/>
            <person name="Modenutti C."/>
        </authorList>
    </citation>
    <scope>NUCLEOTIDE SEQUENCE [LARGE SCALE GENOMIC DNA]</scope>
</reference>
<evidence type="ECO:0000313" key="2">
    <source>
        <dbReference type="EMBL" id="CAK9158754.1"/>
    </source>
</evidence>
<sequence length="192" mass="20977">MESSSRTKSYSLQRSLSASGRFCSSSSSAFASSMSNFSSRSTSLLTRSSSPTGVNLYRSFSPSPSVRLATSASRSIAVSPRDQKRNPKSLSGQKKTCACSPTMHPGSFRCSFHRNANNRQNHSSNPVSYHSTGGLDARRSAMTNSLVRIATVEGDLVKRALAALIRPSSHHQRRRADFRPRPSRLYIMAKAE</sequence>